<feature type="non-terminal residue" evidence="2">
    <location>
        <position position="52"/>
    </location>
</feature>
<protein>
    <submittedName>
        <fullName evidence="2">Uncharacterized protein</fullName>
    </submittedName>
</protein>
<organism evidence="2 3">
    <name type="scientific">Heyndrickxia coagulans DSM 1 = ATCC 7050</name>
    <dbReference type="NCBI Taxonomy" id="1121088"/>
    <lineage>
        <taxon>Bacteria</taxon>
        <taxon>Bacillati</taxon>
        <taxon>Bacillota</taxon>
        <taxon>Bacilli</taxon>
        <taxon>Bacillales</taxon>
        <taxon>Bacillaceae</taxon>
        <taxon>Heyndrickxia</taxon>
    </lineage>
</organism>
<dbReference type="Proteomes" id="UP000184029">
    <property type="component" value="Unassembled WGS sequence"/>
</dbReference>
<keyword evidence="1" id="KW-0732">Signal</keyword>
<accession>A0A8B4BZX9</accession>
<name>A0A8B4BZX9_HEYCO</name>
<feature type="chain" id="PRO_5032317024" evidence="1">
    <location>
        <begin position="21"/>
        <end position="52"/>
    </location>
</feature>
<evidence type="ECO:0000313" key="2">
    <source>
        <dbReference type="EMBL" id="SHG00400.1"/>
    </source>
</evidence>
<reference evidence="2 3" key="1">
    <citation type="submission" date="2016-11" db="EMBL/GenBank/DDBJ databases">
        <authorList>
            <person name="Varghese N."/>
            <person name="Submissions S."/>
        </authorList>
    </citation>
    <scope>NUCLEOTIDE SEQUENCE [LARGE SCALE GENOMIC DNA]</scope>
    <source>
        <strain evidence="2 3">DSM 1</strain>
    </source>
</reference>
<comment type="caution">
    <text evidence="2">The sequence shown here is derived from an EMBL/GenBank/DDBJ whole genome shotgun (WGS) entry which is preliminary data.</text>
</comment>
<sequence length="52" mass="5538">MKKGLVIPLCFAVLSTPAFDKTVQGVSLTKILHSSSVQAAAKTETKYVNVDT</sequence>
<dbReference type="AlphaFoldDB" id="A0A8B4BZX9"/>
<evidence type="ECO:0000256" key="1">
    <source>
        <dbReference type="SAM" id="SignalP"/>
    </source>
</evidence>
<proteinExistence type="predicted"/>
<dbReference type="EMBL" id="FQUB01000114">
    <property type="protein sequence ID" value="SHG00400.1"/>
    <property type="molecule type" value="Genomic_DNA"/>
</dbReference>
<feature type="signal peptide" evidence="1">
    <location>
        <begin position="1"/>
        <end position="20"/>
    </location>
</feature>
<evidence type="ECO:0000313" key="3">
    <source>
        <dbReference type="Proteomes" id="UP000184029"/>
    </source>
</evidence>
<gene>
    <name evidence="2" type="ORF">SAMN02745208_03048</name>
</gene>